<reference evidence="8" key="1">
    <citation type="journal article" date="2019" name="Int. J. Syst. Evol. Microbiol.">
        <title>The Global Catalogue of Microorganisms (GCM) 10K type strain sequencing project: providing services to taxonomists for standard genome sequencing and annotation.</title>
        <authorList>
            <consortium name="The Broad Institute Genomics Platform"/>
            <consortium name="The Broad Institute Genome Sequencing Center for Infectious Disease"/>
            <person name="Wu L."/>
            <person name="Ma J."/>
        </authorList>
    </citation>
    <scope>NUCLEOTIDE SEQUENCE [LARGE SCALE GENOMIC DNA]</scope>
    <source>
        <strain evidence="8">VKM B-3159</strain>
    </source>
</reference>
<evidence type="ECO:0000256" key="1">
    <source>
        <dbReference type="ARBA" id="ARBA00004141"/>
    </source>
</evidence>
<gene>
    <name evidence="7" type="ORF">Q9291_00755</name>
</gene>
<evidence type="ECO:0000256" key="3">
    <source>
        <dbReference type="ARBA" id="ARBA00022989"/>
    </source>
</evidence>
<evidence type="ECO:0000313" key="7">
    <source>
        <dbReference type="EMBL" id="MDP8566364.1"/>
    </source>
</evidence>
<evidence type="ECO:0000256" key="4">
    <source>
        <dbReference type="ARBA" id="ARBA00023136"/>
    </source>
</evidence>
<protein>
    <submittedName>
        <fullName evidence="7">ABC transporter permease</fullName>
    </submittedName>
</protein>
<evidence type="ECO:0000256" key="5">
    <source>
        <dbReference type="SAM" id="Phobius"/>
    </source>
</evidence>
<feature type="transmembrane region" description="Helical" evidence="5">
    <location>
        <begin position="268"/>
        <end position="292"/>
    </location>
</feature>
<keyword evidence="8" id="KW-1185">Reference proteome</keyword>
<dbReference type="InterPro" id="IPR013525">
    <property type="entry name" value="ABC2_TM"/>
</dbReference>
<comment type="subcellular location">
    <subcellularLocation>
        <location evidence="1">Membrane</location>
        <topology evidence="1">Multi-pass membrane protein</topology>
    </subcellularLocation>
</comment>
<keyword evidence="4 5" id="KW-0472">Membrane</keyword>
<sequence>MSASVKTPGYWRLLWVLYCKEWFRLKRNPAAMMAAGLIVLMAFLVSLENRASRIAQRQAQQPCAVVYSLETPLIAALKASKTGQTTRFIQLDASTLNHGPKYASSISCVAEIQESPAANHGQQQVALTFRAGDLNSPQLAHLSRWVLGKVATLNPQLALTQQLKPLTERKPTPTTLGKIDLGSDQAKGMIGGMMIFSAQFFICCAMFIGFTGYERERGVLQALALTTTQPGQMIFAKLLFHVSVSVLTSVLIYKIISGMPWDMMLHFAYFFITIFGFSSMGFVAIATIITSLNRTQTTASLVGFCYLMLMGVIFALATKIKAFALIKGMMFENHAIQLFQMLLYGPASKMQGITMFYHMLAIVVLSNLLWLVAYQLFKRRGWRMG</sequence>
<keyword evidence="2 5" id="KW-0812">Transmembrane</keyword>
<evidence type="ECO:0000259" key="6">
    <source>
        <dbReference type="Pfam" id="PF12698"/>
    </source>
</evidence>
<dbReference type="RefSeq" id="WP_306388070.1">
    <property type="nucleotide sequence ID" value="NZ_JAVCAP010000001.1"/>
</dbReference>
<accession>A0ABT9JPD9</accession>
<feature type="transmembrane region" description="Helical" evidence="5">
    <location>
        <begin position="355"/>
        <end position="377"/>
    </location>
</feature>
<feature type="transmembrane region" description="Helical" evidence="5">
    <location>
        <begin position="233"/>
        <end position="256"/>
    </location>
</feature>
<comment type="caution">
    <text evidence="7">The sequence shown here is derived from an EMBL/GenBank/DDBJ whole genome shotgun (WGS) entry which is preliminary data.</text>
</comment>
<feature type="transmembrane region" description="Helical" evidence="5">
    <location>
        <begin position="193"/>
        <end position="213"/>
    </location>
</feature>
<dbReference type="PANTHER" id="PTHR43471">
    <property type="entry name" value="ABC TRANSPORTER PERMEASE"/>
    <property type="match status" value="1"/>
</dbReference>
<feature type="domain" description="ABC-2 type transporter transmembrane" evidence="6">
    <location>
        <begin position="157"/>
        <end position="341"/>
    </location>
</feature>
<dbReference type="PANTHER" id="PTHR43471:SF1">
    <property type="entry name" value="ABC TRANSPORTER PERMEASE PROTEIN NOSY-RELATED"/>
    <property type="match status" value="1"/>
</dbReference>
<dbReference type="EMBL" id="JAVCAP010000001">
    <property type="protein sequence ID" value="MDP8566364.1"/>
    <property type="molecule type" value="Genomic_DNA"/>
</dbReference>
<feature type="transmembrane region" description="Helical" evidence="5">
    <location>
        <begin position="324"/>
        <end position="343"/>
    </location>
</feature>
<name>A0ABT9JPD9_9PROT</name>
<dbReference type="Proteomes" id="UP001225906">
    <property type="component" value="Unassembled WGS sequence"/>
</dbReference>
<keyword evidence="3 5" id="KW-1133">Transmembrane helix</keyword>
<evidence type="ECO:0000256" key="2">
    <source>
        <dbReference type="ARBA" id="ARBA00022692"/>
    </source>
</evidence>
<organism evidence="7 8">
    <name type="scientific">Methylophilus aquaticus</name>
    <dbReference type="NCBI Taxonomy" id="1971610"/>
    <lineage>
        <taxon>Bacteria</taxon>
        <taxon>Pseudomonadati</taxon>
        <taxon>Pseudomonadota</taxon>
        <taxon>Betaproteobacteria</taxon>
        <taxon>Nitrosomonadales</taxon>
        <taxon>Methylophilaceae</taxon>
        <taxon>Methylophilus</taxon>
    </lineage>
</organism>
<feature type="transmembrane region" description="Helical" evidence="5">
    <location>
        <begin position="298"/>
        <end position="317"/>
    </location>
</feature>
<evidence type="ECO:0000313" key="8">
    <source>
        <dbReference type="Proteomes" id="UP001225906"/>
    </source>
</evidence>
<feature type="transmembrane region" description="Helical" evidence="5">
    <location>
        <begin position="30"/>
        <end position="47"/>
    </location>
</feature>
<proteinExistence type="predicted"/>
<dbReference type="Pfam" id="PF12698">
    <property type="entry name" value="ABC2_membrane_3"/>
    <property type="match status" value="1"/>
</dbReference>